<feature type="domain" description="Citrate transporter-like" evidence="10">
    <location>
        <begin position="125"/>
        <end position="378"/>
    </location>
</feature>
<protein>
    <recommendedName>
        <fullName evidence="10">Citrate transporter-like domain-containing protein</fullName>
    </recommendedName>
</protein>
<comment type="caution">
    <text evidence="11">The sequence shown here is derived from an EMBL/GenBank/DDBJ whole genome shotgun (WGS) entry which is preliminary data.</text>
</comment>
<evidence type="ECO:0000256" key="9">
    <source>
        <dbReference type="SAM" id="Phobius"/>
    </source>
</evidence>
<feature type="transmembrane region" description="Helical" evidence="9">
    <location>
        <begin position="250"/>
        <end position="270"/>
    </location>
</feature>
<evidence type="ECO:0000256" key="3">
    <source>
        <dbReference type="ARBA" id="ARBA00022448"/>
    </source>
</evidence>
<keyword evidence="5 9" id="KW-0812">Transmembrane</keyword>
<dbReference type="Proteomes" id="UP001305779">
    <property type="component" value="Unassembled WGS sequence"/>
</dbReference>
<feature type="transmembrane region" description="Helical" evidence="9">
    <location>
        <begin position="87"/>
        <end position="108"/>
    </location>
</feature>
<comment type="subcellular location">
    <subcellularLocation>
        <location evidence="1">Cell membrane</location>
        <topology evidence="1">Multi-pass membrane protein</topology>
    </subcellularLocation>
</comment>
<dbReference type="Pfam" id="PF02040">
    <property type="entry name" value="ArsB"/>
    <property type="match status" value="1"/>
</dbReference>
<keyword evidence="7 9" id="KW-0472">Membrane</keyword>
<evidence type="ECO:0000256" key="7">
    <source>
        <dbReference type="ARBA" id="ARBA00023136"/>
    </source>
</evidence>
<dbReference type="PANTHER" id="PTHR43302">
    <property type="entry name" value="TRANSPORTER ARSB-RELATED"/>
    <property type="match status" value="1"/>
</dbReference>
<dbReference type="EMBL" id="JAXOVC010000008">
    <property type="protein sequence ID" value="KAK4497862.1"/>
    <property type="molecule type" value="Genomic_DNA"/>
</dbReference>
<keyword evidence="6 9" id="KW-1133">Transmembrane helix</keyword>
<feature type="transmembrane region" description="Helical" evidence="9">
    <location>
        <begin position="338"/>
        <end position="357"/>
    </location>
</feature>
<dbReference type="InterPro" id="IPR000802">
    <property type="entry name" value="Arsenical_pump_ArsB"/>
</dbReference>
<comment type="similarity">
    <text evidence="2">Belongs to the CitM (TC 2.A.11) transporter family.</text>
</comment>
<evidence type="ECO:0000313" key="11">
    <source>
        <dbReference type="EMBL" id="KAK4497862.1"/>
    </source>
</evidence>
<feature type="region of interest" description="Disordered" evidence="8">
    <location>
        <begin position="403"/>
        <end position="457"/>
    </location>
</feature>
<feature type="transmembrane region" description="Helical" evidence="9">
    <location>
        <begin position="498"/>
        <end position="518"/>
    </location>
</feature>
<reference evidence="11 12" key="1">
    <citation type="journal article" date="2023" name="G3 (Bethesda)">
        <title>A chromosome-level genome assembly of Zasmidium syzygii isolated from banana leaves.</title>
        <authorList>
            <person name="van Westerhoven A.C."/>
            <person name="Mehrabi R."/>
            <person name="Talebi R."/>
            <person name="Steentjes M.B.F."/>
            <person name="Corcolon B."/>
            <person name="Chong P.A."/>
            <person name="Kema G.H.J."/>
            <person name="Seidl M.F."/>
        </authorList>
    </citation>
    <scope>NUCLEOTIDE SEQUENCE [LARGE SCALE GENOMIC DNA]</scope>
    <source>
        <strain evidence="11 12">P124</strain>
    </source>
</reference>
<feature type="transmembrane region" description="Helical" evidence="9">
    <location>
        <begin position="369"/>
        <end position="390"/>
    </location>
</feature>
<dbReference type="InterPro" id="IPR004680">
    <property type="entry name" value="Cit_transptr-like_dom"/>
</dbReference>
<feature type="transmembrane region" description="Helical" evidence="9">
    <location>
        <begin position="633"/>
        <end position="655"/>
    </location>
</feature>
<feature type="transmembrane region" description="Helical" evidence="9">
    <location>
        <begin position="584"/>
        <end position="613"/>
    </location>
</feature>
<evidence type="ECO:0000259" key="10">
    <source>
        <dbReference type="Pfam" id="PF03600"/>
    </source>
</evidence>
<evidence type="ECO:0000256" key="6">
    <source>
        <dbReference type="ARBA" id="ARBA00022989"/>
    </source>
</evidence>
<feature type="transmembrane region" description="Helical" evidence="9">
    <location>
        <begin position="16"/>
        <end position="39"/>
    </location>
</feature>
<evidence type="ECO:0000256" key="8">
    <source>
        <dbReference type="SAM" id="MobiDB-lite"/>
    </source>
</evidence>
<organism evidence="11 12">
    <name type="scientific">Zasmidium cellare</name>
    <name type="common">Wine cellar mold</name>
    <name type="synonym">Racodium cellare</name>
    <dbReference type="NCBI Taxonomy" id="395010"/>
    <lineage>
        <taxon>Eukaryota</taxon>
        <taxon>Fungi</taxon>
        <taxon>Dikarya</taxon>
        <taxon>Ascomycota</taxon>
        <taxon>Pezizomycotina</taxon>
        <taxon>Dothideomycetes</taxon>
        <taxon>Dothideomycetidae</taxon>
        <taxon>Mycosphaerellales</taxon>
        <taxon>Mycosphaerellaceae</taxon>
        <taxon>Zasmidium</taxon>
    </lineage>
</organism>
<keyword evidence="3" id="KW-0813">Transport</keyword>
<feature type="transmembrane region" description="Helical" evidence="9">
    <location>
        <begin position="128"/>
        <end position="153"/>
    </location>
</feature>
<feature type="compositionally biased region" description="Polar residues" evidence="8">
    <location>
        <begin position="431"/>
        <end position="443"/>
    </location>
</feature>
<accession>A0ABR0E8W4</accession>
<feature type="compositionally biased region" description="Basic and acidic residues" evidence="8">
    <location>
        <begin position="403"/>
        <end position="413"/>
    </location>
</feature>
<keyword evidence="12" id="KW-1185">Reference proteome</keyword>
<sequence length="664" mass="73877">MSSQIDTNQIKDWRSIITLIVFVITNVIVLFPFHIPLWIPRRIYNGFFNLLSYMRIIPPREPVGHEHHPTLHDSQTRASRLFIKVRFPMDLVTAPLIADLFLLAILAIGREEVHDGTVGADSIHPIDVMVFFITLAYIAISIDASGLIRWLAFKVLQRGGENGRRLFFYLYTFFFVLTGLVGNDPTVLSGSPFLAYMTRVSANIKSPRAWIFSQFAMANIGSAILVSSNPTNLVLAGAFGIKFIHYTANVIVPVVATVIVLFPILLFGVFRNTDLVPRKIELHELPEEAKLREPVNPNIPRNQPTSARHGQDETKEQREEREQLASLEEIMNPYLDKVSATVGAVVMAATLITILALNASSSSGSEVPVFYITLPAAVVMLCWDLTWGWIHRHDTRTIARGGVEKTEFDEKDAAASPEPPKAHIDDGNNAEDIQNEPTSHTGTTGTGAPESKKIEFQEKSLNPEVRPTLQSKAIEWYRWLQETFPTAMAVLSHLPYKLVPFAFCMFVLVQGLVTKGWVPVFAHGWDEWVKRTGVVGAIGGMAFVSVILCNFAGTNIGTTILLCRIIQAWVEIRREDATPISQRTFWATVYSMAIGVNYGAFSIAFSASLAGLLWRDILSRKGIRVGSLEFVRVNVPIITVSMIVGCAVLVGEVYITRNQEPYTG</sequence>
<feature type="transmembrane region" description="Helical" evidence="9">
    <location>
        <begin position="165"/>
        <end position="182"/>
    </location>
</feature>
<gene>
    <name evidence="11" type="ORF">PRZ48_010517</name>
</gene>
<keyword evidence="4" id="KW-1003">Cell membrane</keyword>
<feature type="compositionally biased region" description="Polar residues" evidence="8">
    <location>
        <begin position="299"/>
        <end position="308"/>
    </location>
</feature>
<feature type="transmembrane region" description="Helical" evidence="9">
    <location>
        <begin position="538"/>
        <end position="563"/>
    </location>
</feature>
<evidence type="ECO:0000256" key="1">
    <source>
        <dbReference type="ARBA" id="ARBA00004651"/>
    </source>
</evidence>
<proteinExistence type="inferred from homology"/>
<evidence type="ECO:0000256" key="2">
    <source>
        <dbReference type="ARBA" id="ARBA00009843"/>
    </source>
</evidence>
<evidence type="ECO:0000256" key="4">
    <source>
        <dbReference type="ARBA" id="ARBA00022475"/>
    </source>
</evidence>
<feature type="compositionally biased region" description="Basic and acidic residues" evidence="8">
    <location>
        <begin position="309"/>
        <end position="322"/>
    </location>
</feature>
<feature type="region of interest" description="Disordered" evidence="8">
    <location>
        <begin position="291"/>
        <end position="322"/>
    </location>
</feature>
<name>A0ABR0E8W4_ZASCE</name>
<dbReference type="Pfam" id="PF03600">
    <property type="entry name" value="CitMHS"/>
    <property type="match status" value="1"/>
</dbReference>
<evidence type="ECO:0000256" key="5">
    <source>
        <dbReference type="ARBA" id="ARBA00022692"/>
    </source>
</evidence>
<evidence type="ECO:0000313" key="12">
    <source>
        <dbReference type="Proteomes" id="UP001305779"/>
    </source>
</evidence>
<dbReference type="PANTHER" id="PTHR43302:SF5">
    <property type="entry name" value="TRANSPORTER ARSB-RELATED"/>
    <property type="match status" value="1"/>
</dbReference>